<dbReference type="InterPro" id="IPR029028">
    <property type="entry name" value="Alpha/beta_knot_MTases"/>
</dbReference>
<keyword evidence="6 12" id="KW-0698">rRNA processing</keyword>
<reference evidence="14" key="1">
    <citation type="submission" date="2021-11" db="EMBL/GenBank/DDBJ databases">
        <title>Draft genome sequence of Alcaligenes endophyticus type strain CCUG 75668T.</title>
        <authorList>
            <person name="Salva-Serra F."/>
            <person name="Duran R.E."/>
            <person name="Seeger M."/>
            <person name="Moore E.R.B."/>
            <person name="Jaen-Luchoro D."/>
        </authorList>
    </citation>
    <scope>NUCLEOTIDE SEQUENCE</scope>
    <source>
        <strain evidence="14">CCUG 75668</strain>
    </source>
</reference>
<comment type="similarity">
    <text evidence="2 12">Belongs to the RNA methyltransferase RsmE family.</text>
</comment>
<comment type="caution">
    <text evidence="14">The sequence shown here is derived from an EMBL/GenBank/DDBJ whole genome shotgun (WGS) entry which is preliminary data.</text>
</comment>
<dbReference type="InterPro" id="IPR029026">
    <property type="entry name" value="tRNA_m1G_MTases_N"/>
</dbReference>
<dbReference type="GO" id="GO:0008168">
    <property type="term" value="F:methyltransferase activity"/>
    <property type="evidence" value="ECO:0007669"/>
    <property type="project" value="UniProtKB-KW"/>
</dbReference>
<proteinExistence type="inferred from homology"/>
<accession>A0ABT8EGX9</accession>
<evidence type="ECO:0000256" key="4">
    <source>
        <dbReference type="ARBA" id="ARBA00013673"/>
    </source>
</evidence>
<dbReference type="SUPFAM" id="SSF88697">
    <property type="entry name" value="PUA domain-like"/>
    <property type="match status" value="1"/>
</dbReference>
<gene>
    <name evidence="14" type="ORF">LMS43_04490</name>
</gene>
<evidence type="ECO:0000256" key="8">
    <source>
        <dbReference type="ARBA" id="ARBA00022679"/>
    </source>
</evidence>
<dbReference type="InterPro" id="IPR046886">
    <property type="entry name" value="RsmE_MTase_dom"/>
</dbReference>
<dbReference type="Proteomes" id="UP001168613">
    <property type="component" value="Unassembled WGS sequence"/>
</dbReference>
<dbReference type="EC" id="2.1.1.193" evidence="3 12"/>
<name>A0ABT8EGX9_9BURK</name>
<dbReference type="PANTHER" id="PTHR30027:SF3">
    <property type="entry name" value="16S RRNA (URACIL(1498)-N(3))-METHYLTRANSFERASE"/>
    <property type="match status" value="1"/>
</dbReference>
<comment type="subcellular location">
    <subcellularLocation>
        <location evidence="1 12">Cytoplasm</location>
    </subcellularLocation>
</comment>
<evidence type="ECO:0000313" key="14">
    <source>
        <dbReference type="EMBL" id="MDN4120541.1"/>
    </source>
</evidence>
<dbReference type="InterPro" id="IPR006700">
    <property type="entry name" value="RsmE"/>
</dbReference>
<dbReference type="CDD" id="cd18084">
    <property type="entry name" value="RsmE-like"/>
    <property type="match status" value="1"/>
</dbReference>
<protein>
    <recommendedName>
        <fullName evidence="4 12">Ribosomal RNA small subunit methyltransferase E</fullName>
        <ecNumber evidence="3 12">2.1.1.193</ecNumber>
    </recommendedName>
</protein>
<dbReference type="PIRSF" id="PIRSF015601">
    <property type="entry name" value="MTase_slr0722"/>
    <property type="match status" value="1"/>
</dbReference>
<evidence type="ECO:0000256" key="9">
    <source>
        <dbReference type="ARBA" id="ARBA00022691"/>
    </source>
</evidence>
<evidence type="ECO:0000256" key="6">
    <source>
        <dbReference type="ARBA" id="ARBA00022552"/>
    </source>
</evidence>
<evidence type="ECO:0000256" key="3">
    <source>
        <dbReference type="ARBA" id="ARBA00012328"/>
    </source>
</evidence>
<keyword evidence="8 12" id="KW-0808">Transferase</keyword>
<evidence type="ECO:0000256" key="1">
    <source>
        <dbReference type="ARBA" id="ARBA00004496"/>
    </source>
</evidence>
<dbReference type="Pfam" id="PF04452">
    <property type="entry name" value="Methyltrans_RNA"/>
    <property type="match status" value="1"/>
</dbReference>
<evidence type="ECO:0000256" key="10">
    <source>
        <dbReference type="ARBA" id="ARBA00025699"/>
    </source>
</evidence>
<evidence type="ECO:0000256" key="12">
    <source>
        <dbReference type="PIRNR" id="PIRNR015601"/>
    </source>
</evidence>
<sequence length="242" mass="26585">MSYARFFCSLPLAPHTRVELPTELSHHAIRVLRLKDQSPIILFDGSGAQYPAILEIDGKRSFAQLGAAQTVCRELKGKITLAQGLASSDKMDWVIEKAVELGLHEVVPIRARKSVLQLNPERQAKRLAHWQGIIQAASEQCGRNRLMQLAQPCTLEAYLRTPPKGLLLFCDPGATLQLKDLLTPQHEDIILLVGPEGGWTEDEQQTALKAGAQAICFGHRVLRTETAGLALSAAISALQAWE</sequence>
<dbReference type="PANTHER" id="PTHR30027">
    <property type="entry name" value="RIBOSOMAL RNA SMALL SUBUNIT METHYLTRANSFERASE E"/>
    <property type="match status" value="1"/>
</dbReference>
<evidence type="ECO:0000259" key="13">
    <source>
        <dbReference type="Pfam" id="PF04452"/>
    </source>
</evidence>
<dbReference type="InterPro" id="IPR015947">
    <property type="entry name" value="PUA-like_sf"/>
</dbReference>
<evidence type="ECO:0000256" key="5">
    <source>
        <dbReference type="ARBA" id="ARBA00022490"/>
    </source>
</evidence>
<keyword evidence="7 12" id="KW-0489">Methyltransferase</keyword>
<evidence type="ECO:0000256" key="7">
    <source>
        <dbReference type="ARBA" id="ARBA00022603"/>
    </source>
</evidence>
<evidence type="ECO:0000256" key="11">
    <source>
        <dbReference type="ARBA" id="ARBA00047944"/>
    </source>
</evidence>
<comment type="catalytic activity">
    <reaction evidence="11 12">
        <text>uridine(1498) in 16S rRNA + S-adenosyl-L-methionine = N(3)-methyluridine(1498) in 16S rRNA + S-adenosyl-L-homocysteine + H(+)</text>
        <dbReference type="Rhea" id="RHEA:42920"/>
        <dbReference type="Rhea" id="RHEA-COMP:10283"/>
        <dbReference type="Rhea" id="RHEA-COMP:10284"/>
        <dbReference type="ChEBI" id="CHEBI:15378"/>
        <dbReference type="ChEBI" id="CHEBI:57856"/>
        <dbReference type="ChEBI" id="CHEBI:59789"/>
        <dbReference type="ChEBI" id="CHEBI:65315"/>
        <dbReference type="ChEBI" id="CHEBI:74502"/>
        <dbReference type="EC" id="2.1.1.193"/>
    </reaction>
</comment>
<dbReference type="Gene3D" id="2.40.240.20">
    <property type="entry name" value="Hypothetical PUA domain-like, domain 1"/>
    <property type="match status" value="1"/>
</dbReference>
<keyword evidence="9 12" id="KW-0949">S-adenosyl-L-methionine</keyword>
<evidence type="ECO:0000313" key="15">
    <source>
        <dbReference type="Proteomes" id="UP001168613"/>
    </source>
</evidence>
<dbReference type="GO" id="GO:0032259">
    <property type="term" value="P:methylation"/>
    <property type="evidence" value="ECO:0007669"/>
    <property type="project" value="UniProtKB-KW"/>
</dbReference>
<feature type="domain" description="Ribosomal RNA small subunit methyltransferase E methyltransferase" evidence="13">
    <location>
        <begin position="74"/>
        <end position="235"/>
    </location>
</feature>
<dbReference type="EMBL" id="JAJHNU010000001">
    <property type="protein sequence ID" value="MDN4120541.1"/>
    <property type="molecule type" value="Genomic_DNA"/>
</dbReference>
<dbReference type="NCBIfam" id="NF008692">
    <property type="entry name" value="PRK11713.1-5"/>
    <property type="match status" value="1"/>
</dbReference>
<organism evidence="14 15">
    <name type="scientific">Alcaligenes endophyticus</name>
    <dbReference type="NCBI Taxonomy" id="1929088"/>
    <lineage>
        <taxon>Bacteria</taxon>
        <taxon>Pseudomonadati</taxon>
        <taxon>Pseudomonadota</taxon>
        <taxon>Betaproteobacteria</taxon>
        <taxon>Burkholderiales</taxon>
        <taxon>Alcaligenaceae</taxon>
        <taxon>Alcaligenes</taxon>
    </lineage>
</organism>
<keyword evidence="5 12" id="KW-0963">Cytoplasm</keyword>
<keyword evidence="15" id="KW-1185">Reference proteome</keyword>
<comment type="function">
    <text evidence="10 12">Specifically methylates the N3 position of the uracil ring of uridine 1498 (m3U1498) in 16S rRNA. Acts on the fully assembled 30S ribosomal subunit.</text>
</comment>
<dbReference type="Gene3D" id="3.40.1280.10">
    <property type="match status" value="1"/>
</dbReference>
<evidence type="ECO:0000256" key="2">
    <source>
        <dbReference type="ARBA" id="ARBA00005528"/>
    </source>
</evidence>
<dbReference type="RefSeq" id="WP_266122832.1">
    <property type="nucleotide sequence ID" value="NZ_JAJHNU010000001.1"/>
</dbReference>
<dbReference type="SUPFAM" id="SSF75217">
    <property type="entry name" value="alpha/beta knot"/>
    <property type="match status" value="1"/>
</dbReference>
<dbReference type="NCBIfam" id="TIGR00046">
    <property type="entry name" value="RsmE family RNA methyltransferase"/>
    <property type="match status" value="1"/>
</dbReference>